<reference evidence="5" key="2">
    <citation type="submission" date="2015-11" db="EMBL/GenBank/DDBJ databases">
        <authorList>
            <person name="Anvar S.Y."/>
        </authorList>
    </citation>
    <scope>NUCLEOTIDE SEQUENCE [LARGE SCALE GENOMIC DNA]</scope>
</reference>
<evidence type="ECO:0000256" key="1">
    <source>
        <dbReference type="SAM" id="Coils"/>
    </source>
</evidence>
<dbReference type="EMBL" id="JRPF02000002">
    <property type="protein sequence ID" value="TLD79114.1"/>
    <property type="molecule type" value="Genomic_DNA"/>
</dbReference>
<dbReference type="GeneID" id="78151715"/>
<name>A0A099UFJ3_9HELI</name>
<accession>A0A099UFJ3</accession>
<keyword evidence="1" id="KW-0175">Coiled coil</keyword>
<dbReference type="RefSeq" id="WP_034342418.1">
    <property type="nucleotide sequence ID" value="NZ_CAOMNX010000006.1"/>
</dbReference>
<dbReference type="Pfam" id="PF01856">
    <property type="entry name" value="HP_OMP"/>
    <property type="match status" value="1"/>
</dbReference>
<evidence type="ECO:0000313" key="2">
    <source>
        <dbReference type="EMBL" id="CUU40429.1"/>
    </source>
</evidence>
<reference evidence="3 4" key="1">
    <citation type="journal article" date="2014" name="Genome Announc.">
        <title>Draft genome sequences of eight enterohepatic helicobacter species isolated from both laboratory and wild rodents.</title>
        <authorList>
            <person name="Sheh A."/>
            <person name="Shen Z."/>
            <person name="Fox J.G."/>
        </authorList>
    </citation>
    <scope>NUCLEOTIDE SEQUENCE [LARGE SCALE GENOMIC DNA]</scope>
    <source>
        <strain evidence="3 4">MIT 98-6810</strain>
    </source>
</reference>
<dbReference type="Proteomes" id="UP000064525">
    <property type="component" value="Chromosome I"/>
</dbReference>
<dbReference type="InterPro" id="IPR002718">
    <property type="entry name" value="OMP_Helicobacter"/>
</dbReference>
<gene>
    <name evidence="2" type="ORF">BN2458_PEG1546</name>
    <name evidence="3" type="ORF">LS75_002065</name>
</gene>
<dbReference type="STRING" id="76936.BN2458_PEG1546"/>
<sequence length="274" mass="31703">MKKRYYLFYCAFMIAQILNAESLDERKAALERQIREIESQQAQRAIEEQKKQKEVEELEQKLKALQYSYPKEKSQKNLVQQDFAQNNKITQEIDKDADKMFGKNRSGVLIGISAGLMPMEYQTLLHSVKGDLGVGGARLGYQYFSHNNSIFGFRIYTDAHIGRGQTENTLTQIKQDFMAWNFDVLVDFRIPNTYSYIGFFGGVGLGSLNFEITDILDYAYLKGGRNFYNFGLAFTGGAKHRLELYCKMPIKSSYNENFYWKSSMLVSIAYQYTF</sequence>
<proteinExistence type="predicted"/>
<feature type="coiled-coil region" evidence="1">
    <location>
        <begin position="20"/>
        <end position="75"/>
    </location>
</feature>
<dbReference type="PATRIC" id="fig|76936.10.peg.1510"/>
<protein>
    <submittedName>
        <fullName evidence="3">Outer membrane beta-barrel protein</fullName>
    </submittedName>
</protein>
<evidence type="ECO:0000313" key="3">
    <source>
        <dbReference type="EMBL" id="TLD79114.1"/>
    </source>
</evidence>
<dbReference type="EMBL" id="LN907858">
    <property type="protein sequence ID" value="CUU40429.1"/>
    <property type="molecule type" value="Genomic_DNA"/>
</dbReference>
<dbReference type="Proteomes" id="UP000029925">
    <property type="component" value="Unassembled WGS sequence"/>
</dbReference>
<reference evidence="2" key="3">
    <citation type="submission" date="2015-11" db="EMBL/GenBank/DDBJ databases">
        <authorList>
            <person name="Zhang Y."/>
            <person name="Guo Z."/>
        </authorList>
    </citation>
    <scope>NUCLEOTIDE SEQUENCE</scope>
    <source>
        <strain evidence="2">1</strain>
    </source>
</reference>
<keyword evidence="4" id="KW-1185">Reference proteome</keyword>
<evidence type="ECO:0000313" key="4">
    <source>
        <dbReference type="Proteomes" id="UP000029925"/>
    </source>
</evidence>
<evidence type="ECO:0000313" key="5">
    <source>
        <dbReference type="Proteomes" id="UP000064525"/>
    </source>
</evidence>
<dbReference type="KEGG" id="hty:BN2458_PEG1546"/>
<dbReference type="AlphaFoldDB" id="A0A099UFJ3"/>
<dbReference type="OrthoDB" id="5328997at2"/>
<organism evidence="2 5">
    <name type="scientific">Helicobacter typhlonius</name>
    <dbReference type="NCBI Taxonomy" id="76936"/>
    <lineage>
        <taxon>Bacteria</taxon>
        <taxon>Pseudomonadati</taxon>
        <taxon>Campylobacterota</taxon>
        <taxon>Epsilonproteobacteria</taxon>
        <taxon>Campylobacterales</taxon>
        <taxon>Helicobacteraceae</taxon>
        <taxon>Helicobacter</taxon>
    </lineage>
</organism>